<accession>H9YAG2</accession>
<sequence>MRDIISSLEAEVWFSQSDMTYRVRLFDNRTGEDYYFKYYVFSVHGSDSAMTKAYHDLGSQWGTIL</sequence>
<dbReference type="EMBL" id="JQ780163">
    <property type="protein sequence ID" value="AFH14414.1"/>
    <property type="molecule type" value="Genomic_DNA"/>
</dbReference>
<evidence type="ECO:0000313" key="2">
    <source>
        <dbReference type="Proteomes" id="UP000007396"/>
    </source>
</evidence>
<proteinExistence type="predicted"/>
<evidence type="ECO:0000313" key="1">
    <source>
        <dbReference type="EMBL" id="AFH14414.1"/>
    </source>
</evidence>
<gene>
    <name evidence="1" type="ORF">VP3_0014</name>
</gene>
<protein>
    <submittedName>
        <fullName evidence="1">Uncharacterized protein</fullName>
    </submittedName>
</protein>
<reference evidence="1 2" key="1">
    <citation type="journal article" date="2013" name="Arch. Virol.">
        <title>The genome of VP3, a T7-like phage used for the typing of Vibrio cholerae.</title>
        <authorList>
            <person name="Li W."/>
            <person name="Zhang J."/>
            <person name="Chen Z."/>
            <person name="Zhang Q."/>
            <person name="Zhang L."/>
            <person name="Du P."/>
            <person name="Chen C."/>
            <person name="Kan B."/>
        </authorList>
    </citation>
    <scope>NUCLEOTIDE SEQUENCE [LARGE SCALE GENOMIC DNA]</scope>
</reference>
<organism evidence="1 2">
    <name type="scientific">Vibrio phage VP3</name>
    <dbReference type="NCBI Taxonomy" id="588068"/>
    <lineage>
        <taxon>Viruses</taxon>
        <taxon>Duplodnaviria</taxon>
        <taxon>Heunggongvirae</taxon>
        <taxon>Uroviricota</taxon>
        <taxon>Caudoviricetes</taxon>
        <taxon>Autographivirales</taxon>
        <taxon>Autotranscriptaviridae</taxon>
        <taxon>Studiervirinae</taxon>
        <taxon>Chatterjeevirus</taxon>
        <taxon>Chatterjeevirus VP4</taxon>
    </lineage>
</organism>
<name>H9YAG2_9CAUD</name>
<dbReference type="Proteomes" id="UP000007396">
    <property type="component" value="Genome"/>
</dbReference>